<dbReference type="SUPFAM" id="SSF143120">
    <property type="entry name" value="YefM-like"/>
    <property type="match status" value="1"/>
</dbReference>
<comment type="function">
    <text evidence="2">Antitoxin component of a type II toxin-antitoxin (TA) system.</text>
</comment>
<evidence type="ECO:0000313" key="4">
    <source>
        <dbReference type="Proteomes" id="UP001152872"/>
    </source>
</evidence>
<comment type="caution">
    <text evidence="3">The sequence shown here is derived from an EMBL/GenBank/DDBJ whole genome shotgun (WGS) entry which is preliminary data.</text>
</comment>
<dbReference type="EMBL" id="VBTY01000009">
    <property type="protein sequence ID" value="MDG3493344.1"/>
    <property type="molecule type" value="Genomic_DNA"/>
</dbReference>
<sequence length="83" mass="9439">MNAVTYTYVRNNLAKTLEKVCDDHDPVIVTRQNQNSVVIMSLEDYEALAETAYLLRSPKNAQRLIRAISDLESGKGKQRELVE</sequence>
<dbReference type="AlphaFoldDB" id="A0A9X4MBT3"/>
<protein>
    <recommendedName>
        <fullName evidence="2">Antitoxin</fullName>
    </recommendedName>
</protein>
<evidence type="ECO:0000256" key="1">
    <source>
        <dbReference type="ARBA" id="ARBA00009981"/>
    </source>
</evidence>
<accession>A0A9X4MBT3</accession>
<dbReference type="Pfam" id="PF02604">
    <property type="entry name" value="PhdYeFM_antitox"/>
    <property type="match status" value="1"/>
</dbReference>
<dbReference type="RefSeq" id="WP_009625384.1">
    <property type="nucleotide sequence ID" value="NZ_VBTY01000009.1"/>
</dbReference>
<dbReference type="Gene3D" id="3.40.1620.10">
    <property type="entry name" value="YefM-like domain"/>
    <property type="match status" value="1"/>
</dbReference>
<dbReference type="PANTHER" id="PTHR33713:SF6">
    <property type="entry name" value="ANTITOXIN YEFM"/>
    <property type="match status" value="1"/>
</dbReference>
<proteinExistence type="inferred from homology"/>
<dbReference type="Gene3D" id="6.10.250.330">
    <property type="match status" value="1"/>
</dbReference>
<gene>
    <name evidence="3" type="ORF">FEV09_02125</name>
</gene>
<keyword evidence="4" id="KW-1185">Reference proteome</keyword>
<evidence type="ECO:0000313" key="3">
    <source>
        <dbReference type="EMBL" id="MDG3493344.1"/>
    </source>
</evidence>
<dbReference type="InterPro" id="IPR036165">
    <property type="entry name" value="YefM-like_sf"/>
</dbReference>
<comment type="similarity">
    <text evidence="1 2">Belongs to the phD/YefM antitoxin family.</text>
</comment>
<dbReference type="Proteomes" id="UP001152872">
    <property type="component" value="Unassembled WGS sequence"/>
</dbReference>
<dbReference type="InterPro" id="IPR051405">
    <property type="entry name" value="phD/YefM_antitoxin"/>
</dbReference>
<name>A0A9X4MBT3_9CYAN</name>
<reference evidence="3" key="1">
    <citation type="submission" date="2019-05" db="EMBL/GenBank/DDBJ databases">
        <title>Whole genome sequencing of Pseudanabaena catenata USMAC16.</title>
        <authorList>
            <person name="Khan Z."/>
            <person name="Omar W.M."/>
            <person name="Convey P."/>
            <person name="Merican F."/>
            <person name="Najimudin N."/>
        </authorList>
    </citation>
    <scope>NUCLEOTIDE SEQUENCE</scope>
    <source>
        <strain evidence="3">USMAC16</strain>
    </source>
</reference>
<dbReference type="NCBIfam" id="TIGR01552">
    <property type="entry name" value="phd_fam"/>
    <property type="match status" value="1"/>
</dbReference>
<organism evidence="3 4">
    <name type="scientific">Pseudanabaena catenata USMAC16</name>
    <dbReference type="NCBI Taxonomy" id="1855837"/>
    <lineage>
        <taxon>Bacteria</taxon>
        <taxon>Bacillati</taxon>
        <taxon>Cyanobacteriota</taxon>
        <taxon>Cyanophyceae</taxon>
        <taxon>Pseudanabaenales</taxon>
        <taxon>Pseudanabaenaceae</taxon>
        <taxon>Pseudanabaena</taxon>
    </lineage>
</organism>
<dbReference type="PANTHER" id="PTHR33713">
    <property type="entry name" value="ANTITOXIN YAFN-RELATED"/>
    <property type="match status" value="1"/>
</dbReference>
<dbReference type="InterPro" id="IPR006442">
    <property type="entry name" value="Antitoxin_Phd/YefM"/>
</dbReference>
<evidence type="ECO:0000256" key="2">
    <source>
        <dbReference type="RuleBase" id="RU362080"/>
    </source>
</evidence>